<dbReference type="Proteomes" id="UP000631312">
    <property type="component" value="Unassembled WGS sequence"/>
</dbReference>
<comment type="similarity">
    <text evidence="1">Belongs to the Gfo/Idh/MocA family.</text>
</comment>
<dbReference type="Gene3D" id="3.40.50.720">
    <property type="entry name" value="NAD(P)-binding Rossmann-like Domain"/>
    <property type="match status" value="1"/>
</dbReference>
<feature type="domain" description="Gfo/Idh/MocA-like oxidoreductase N-terminal" evidence="2">
    <location>
        <begin position="8"/>
        <end position="130"/>
    </location>
</feature>
<keyword evidence="7" id="KW-1185">Reference proteome</keyword>
<dbReference type="InterPro" id="IPR000683">
    <property type="entry name" value="Gfo/Idh/MocA-like_OxRdtase_N"/>
</dbReference>
<dbReference type="AlphaFoldDB" id="A0A7W7HQF9"/>
<feature type="domain" description="Gfo/Idh/MocA-like oxidoreductase C-terminal" evidence="3">
    <location>
        <begin position="143"/>
        <end position="330"/>
    </location>
</feature>
<accession>A0A7W7HQF9</accession>
<evidence type="ECO:0000313" key="5">
    <source>
        <dbReference type="EMBL" id="MBB4754780.1"/>
    </source>
</evidence>
<dbReference type="InterPro" id="IPR051450">
    <property type="entry name" value="Gfo/Idh/MocA_Oxidoreductases"/>
</dbReference>
<dbReference type="SUPFAM" id="SSF51735">
    <property type="entry name" value="NAD(P)-binding Rossmann-fold domains"/>
    <property type="match status" value="1"/>
</dbReference>
<reference evidence="4 7" key="2">
    <citation type="submission" date="2021-01" db="EMBL/GenBank/DDBJ databases">
        <title>Whole genome shotgun sequence of Actinoplanes lobatus NBRC 12513.</title>
        <authorList>
            <person name="Komaki H."/>
            <person name="Tamura T."/>
        </authorList>
    </citation>
    <scope>NUCLEOTIDE SEQUENCE [LARGE SCALE GENOMIC DNA]</scope>
    <source>
        <strain evidence="4 7">NBRC 12513</strain>
    </source>
</reference>
<dbReference type="PANTHER" id="PTHR43377:SF2">
    <property type="entry name" value="BINDING ROSSMANN FOLD OXIDOREDUCTASE, PUTATIVE (AFU_ORTHOLOGUE AFUA_4G00560)-RELATED"/>
    <property type="match status" value="1"/>
</dbReference>
<dbReference type="InterPro" id="IPR004104">
    <property type="entry name" value="Gfo/Idh/MocA-like_OxRdtase_C"/>
</dbReference>
<dbReference type="Pfam" id="PF02894">
    <property type="entry name" value="GFO_IDH_MocA_C"/>
    <property type="match status" value="1"/>
</dbReference>
<evidence type="ECO:0000313" key="7">
    <source>
        <dbReference type="Proteomes" id="UP000631312"/>
    </source>
</evidence>
<proteinExistence type="inferred from homology"/>
<organism evidence="5 6">
    <name type="scientific">Actinoplanes lobatus</name>
    <dbReference type="NCBI Taxonomy" id="113568"/>
    <lineage>
        <taxon>Bacteria</taxon>
        <taxon>Bacillati</taxon>
        <taxon>Actinomycetota</taxon>
        <taxon>Actinomycetes</taxon>
        <taxon>Micromonosporales</taxon>
        <taxon>Micromonosporaceae</taxon>
        <taxon>Actinoplanes</taxon>
    </lineage>
</organism>
<evidence type="ECO:0000313" key="6">
    <source>
        <dbReference type="Proteomes" id="UP000590511"/>
    </source>
</evidence>
<sequence>MPLSSRRRYALVGAGSRAGMFLRAITGDHADVAELVAMADTNRARMAAHNKRLAEPVPVYDAADFTEMLKRERVDVVLVATVDRYHDHYVAAALDAGCDAITEKPMTVDVAGCRRILDAQRRTGRDVRVTFNYRYNPLHEAVKRVISSGEIGEVGSVHFEWLLDVRHGADYFRRWHRDKANSGGLLVHKAGHHFDLVNWWLDDGPEQVFAAGRLFFYGEQGRRHGYARDYDRAHGAATAAGDPFALRMADEPTMRELYLEAEGNDGYIRDRNVFAPGVTIEDDMAVLVRYTRGASMSYHLTAYAPWEGYRVMFNGSRGRLELEVVESDHVSPGAAAGVKGEPGAESSAEKGFKRLLVRPFWAPPREVVVDGLSRHGHGGADVRMLADLIRPDAPADPLGRTAGAVDGARALLTGLAANESLAQGQAIRVQDLLDLEDNE</sequence>
<dbReference type="Gene3D" id="3.30.360.10">
    <property type="entry name" value="Dihydrodipicolinate Reductase, domain 2"/>
    <property type="match status" value="1"/>
</dbReference>
<evidence type="ECO:0000256" key="1">
    <source>
        <dbReference type="ARBA" id="ARBA00010928"/>
    </source>
</evidence>
<protein>
    <submittedName>
        <fullName evidence="4 5">Dehydrogenase</fullName>
    </submittedName>
</protein>
<gene>
    <name evidence="4" type="ORF">Alo02nite_59850</name>
    <name evidence="5" type="ORF">BJ964_008941</name>
</gene>
<dbReference type="RefSeq" id="WP_188126282.1">
    <property type="nucleotide sequence ID" value="NZ_BOMP01000102.1"/>
</dbReference>
<dbReference type="PANTHER" id="PTHR43377">
    <property type="entry name" value="BILIVERDIN REDUCTASE A"/>
    <property type="match status" value="1"/>
</dbReference>
<comment type="caution">
    <text evidence="5">The sequence shown here is derived from an EMBL/GenBank/DDBJ whole genome shotgun (WGS) entry which is preliminary data.</text>
</comment>
<reference evidence="5 6" key="1">
    <citation type="submission" date="2020-08" db="EMBL/GenBank/DDBJ databases">
        <title>Sequencing the genomes of 1000 actinobacteria strains.</title>
        <authorList>
            <person name="Klenk H.-P."/>
        </authorList>
    </citation>
    <scope>NUCLEOTIDE SEQUENCE [LARGE SCALE GENOMIC DNA]</scope>
    <source>
        <strain evidence="5 6">DSM 43150</strain>
    </source>
</reference>
<evidence type="ECO:0000313" key="4">
    <source>
        <dbReference type="EMBL" id="GIE43087.1"/>
    </source>
</evidence>
<dbReference type="SUPFAM" id="SSF55347">
    <property type="entry name" value="Glyceraldehyde-3-phosphate dehydrogenase-like, C-terminal domain"/>
    <property type="match status" value="1"/>
</dbReference>
<dbReference type="Proteomes" id="UP000590511">
    <property type="component" value="Unassembled WGS sequence"/>
</dbReference>
<dbReference type="Pfam" id="PF01408">
    <property type="entry name" value="GFO_IDH_MocA"/>
    <property type="match status" value="1"/>
</dbReference>
<evidence type="ECO:0000259" key="2">
    <source>
        <dbReference type="Pfam" id="PF01408"/>
    </source>
</evidence>
<dbReference type="InterPro" id="IPR036291">
    <property type="entry name" value="NAD(P)-bd_dom_sf"/>
</dbReference>
<dbReference type="EMBL" id="BOMP01000102">
    <property type="protein sequence ID" value="GIE43087.1"/>
    <property type="molecule type" value="Genomic_DNA"/>
</dbReference>
<name>A0A7W7HQF9_9ACTN</name>
<dbReference type="EMBL" id="JACHNC010000001">
    <property type="protein sequence ID" value="MBB4754780.1"/>
    <property type="molecule type" value="Genomic_DNA"/>
</dbReference>
<dbReference type="GO" id="GO:0000166">
    <property type="term" value="F:nucleotide binding"/>
    <property type="evidence" value="ECO:0007669"/>
    <property type="project" value="InterPro"/>
</dbReference>
<evidence type="ECO:0000259" key="3">
    <source>
        <dbReference type="Pfam" id="PF02894"/>
    </source>
</evidence>